<feature type="compositionally biased region" description="Basic and acidic residues" evidence="6">
    <location>
        <begin position="260"/>
        <end position="274"/>
    </location>
</feature>
<evidence type="ECO:0000256" key="3">
    <source>
        <dbReference type="ARBA" id="ARBA00023134"/>
    </source>
</evidence>
<dbReference type="CDD" id="cd04107">
    <property type="entry name" value="Rab32_Rab38"/>
    <property type="match status" value="1"/>
</dbReference>
<dbReference type="GO" id="GO:0045335">
    <property type="term" value="C:phagocytic vesicle"/>
    <property type="evidence" value="ECO:0007669"/>
    <property type="project" value="TreeGrafter"/>
</dbReference>
<dbReference type="PANTHER" id="PTHR47981:SF39">
    <property type="entry name" value="RAS-RELATED PROTEIN RAB"/>
    <property type="match status" value="1"/>
</dbReference>
<dbReference type="PROSITE" id="PS51419">
    <property type="entry name" value="RAB"/>
    <property type="match status" value="1"/>
</dbReference>
<dbReference type="SMART" id="SM00174">
    <property type="entry name" value="RHO"/>
    <property type="match status" value="1"/>
</dbReference>
<evidence type="ECO:0000256" key="2">
    <source>
        <dbReference type="ARBA" id="ARBA00022741"/>
    </source>
</evidence>
<accession>A0A1B0FIU8</accession>
<keyword evidence="4" id="KW-0449">Lipoprotein</keyword>
<name>A0A1B0FIU8_GLOMM</name>
<dbReference type="PROSITE" id="PS51421">
    <property type="entry name" value="RAS"/>
    <property type="match status" value="1"/>
</dbReference>
<feature type="compositionally biased region" description="Polar residues" evidence="6">
    <location>
        <begin position="232"/>
        <end position="247"/>
    </location>
</feature>
<feature type="compositionally biased region" description="Pro residues" evidence="6">
    <location>
        <begin position="544"/>
        <end position="559"/>
    </location>
</feature>
<evidence type="ECO:0000256" key="5">
    <source>
        <dbReference type="ARBA" id="ARBA00023289"/>
    </source>
</evidence>
<dbReference type="GO" id="GO:0003924">
    <property type="term" value="F:GTPase activity"/>
    <property type="evidence" value="ECO:0007669"/>
    <property type="project" value="InterPro"/>
</dbReference>
<keyword evidence="3" id="KW-0342">GTP-binding</keyword>
<reference evidence="7" key="1">
    <citation type="submission" date="2020-05" db="UniProtKB">
        <authorList>
            <consortium name="EnsemblMetazoa"/>
        </authorList>
    </citation>
    <scope>IDENTIFICATION</scope>
    <source>
        <strain evidence="7">Yale</strain>
    </source>
</reference>
<dbReference type="EnsemblMetazoa" id="GMOY003721-RA">
    <property type="protein sequence ID" value="GMOY003721-PA"/>
    <property type="gene ID" value="GMOY003721"/>
</dbReference>
<dbReference type="GO" id="GO:0005764">
    <property type="term" value="C:lysosome"/>
    <property type="evidence" value="ECO:0007669"/>
    <property type="project" value="TreeGrafter"/>
</dbReference>
<dbReference type="GO" id="GO:0005802">
    <property type="term" value="C:trans-Golgi network"/>
    <property type="evidence" value="ECO:0007669"/>
    <property type="project" value="InterPro"/>
</dbReference>
<evidence type="ECO:0000313" key="8">
    <source>
        <dbReference type="Proteomes" id="UP000092444"/>
    </source>
</evidence>
<feature type="region of interest" description="Disordered" evidence="6">
    <location>
        <begin position="436"/>
        <end position="460"/>
    </location>
</feature>
<dbReference type="Pfam" id="PF00071">
    <property type="entry name" value="Ras"/>
    <property type="match status" value="1"/>
</dbReference>
<keyword evidence="8" id="KW-1185">Reference proteome</keyword>
<evidence type="ECO:0008006" key="9">
    <source>
        <dbReference type="Google" id="ProtNLM"/>
    </source>
</evidence>
<dbReference type="Proteomes" id="UP000092444">
    <property type="component" value="Unassembled WGS sequence"/>
</dbReference>
<evidence type="ECO:0000256" key="6">
    <source>
        <dbReference type="SAM" id="MobiDB-lite"/>
    </source>
</evidence>
<dbReference type="Gene3D" id="3.40.50.300">
    <property type="entry name" value="P-loop containing nucleotide triphosphate hydrolases"/>
    <property type="match status" value="1"/>
</dbReference>
<evidence type="ECO:0000256" key="4">
    <source>
        <dbReference type="ARBA" id="ARBA00023288"/>
    </source>
</evidence>
<dbReference type="NCBIfam" id="TIGR00231">
    <property type="entry name" value="small_GTP"/>
    <property type="match status" value="1"/>
</dbReference>
<dbReference type="GO" id="GO:0005770">
    <property type="term" value="C:late endosome"/>
    <property type="evidence" value="ECO:0007669"/>
    <property type="project" value="TreeGrafter"/>
</dbReference>
<feature type="compositionally biased region" description="Basic and acidic residues" evidence="6">
    <location>
        <begin position="285"/>
        <end position="295"/>
    </location>
</feature>
<organism evidence="7 8">
    <name type="scientific">Glossina morsitans morsitans</name>
    <name type="common">Savannah tsetse fly</name>
    <dbReference type="NCBI Taxonomy" id="37546"/>
    <lineage>
        <taxon>Eukaryota</taxon>
        <taxon>Metazoa</taxon>
        <taxon>Ecdysozoa</taxon>
        <taxon>Arthropoda</taxon>
        <taxon>Hexapoda</taxon>
        <taxon>Insecta</taxon>
        <taxon>Pterygota</taxon>
        <taxon>Neoptera</taxon>
        <taxon>Endopterygota</taxon>
        <taxon>Diptera</taxon>
        <taxon>Brachycera</taxon>
        <taxon>Muscomorpha</taxon>
        <taxon>Hippoboscoidea</taxon>
        <taxon>Glossinidae</taxon>
        <taxon>Glossina</taxon>
    </lineage>
</organism>
<dbReference type="PANTHER" id="PTHR47981">
    <property type="entry name" value="RAB FAMILY"/>
    <property type="match status" value="1"/>
</dbReference>
<dbReference type="EMBL" id="CCAG010023811">
    <property type="status" value="NOT_ANNOTATED_CDS"/>
    <property type="molecule type" value="Genomic_DNA"/>
</dbReference>
<keyword evidence="2" id="KW-0547">Nucleotide-binding</keyword>
<dbReference type="SMART" id="SM00173">
    <property type="entry name" value="RAS"/>
    <property type="match status" value="1"/>
</dbReference>
<dbReference type="PRINTS" id="PR00449">
    <property type="entry name" value="RASTRNSFRMNG"/>
</dbReference>
<dbReference type="SMART" id="SM00176">
    <property type="entry name" value="RAN"/>
    <property type="match status" value="1"/>
</dbReference>
<proteinExistence type="inferred from homology"/>
<dbReference type="FunFam" id="3.40.50.300:FF:000222">
    <property type="entry name" value="RAB32, member RAS oncogene family"/>
    <property type="match status" value="1"/>
</dbReference>
<feature type="region of interest" description="Disordered" evidence="6">
    <location>
        <begin position="483"/>
        <end position="581"/>
    </location>
</feature>
<evidence type="ECO:0000313" key="7">
    <source>
        <dbReference type="EnsemblMetazoa" id="GMOY003721-PA"/>
    </source>
</evidence>
<keyword evidence="5" id="KW-0636">Prenylation</keyword>
<feature type="region of interest" description="Disordered" evidence="6">
    <location>
        <begin position="232"/>
        <end position="310"/>
    </location>
</feature>
<dbReference type="InterPro" id="IPR030697">
    <property type="entry name" value="Rab29/Rab38/Rab32"/>
</dbReference>
<dbReference type="STRING" id="37546.A0A1B0FIU8"/>
<dbReference type="SUPFAM" id="SSF52540">
    <property type="entry name" value="P-loop containing nucleoside triphosphate hydrolases"/>
    <property type="match status" value="1"/>
</dbReference>
<sequence>MAAIVIRDVVVSLSTTKFSKTTTVNTQRTHRRTRASSSNLLCACLCDSTPTSSPYRLSAQRLLDSDNDTIDFRGSSTSTECSCENCPNSEYKFKSVETFSDDNISSSTAFEDSPVKKPNWPSFNSLKRYQNSSANLGVLKEIRSPIFAEEEEEEPKPSRGYSLRSQKPLYVKNLLIAQDSRYSTDTKTETETETANSKADTVVSSTVSRGVNMNENKQRIIPATITTITRGSVKSSNGTDINRNNGFARNGVSGLKKSKKTNEIKAKKEKRGESGKGGALTQAIGREEEKEDKESTYTSDSTGEATFRDKQHEVVVTTEKFALSEPTRKFQITISAKKIETTKSAEVGKQPTETDYLTPLDKTSADIDTTTDSSSTQLNTVQTDLNSVTKKKKLKAKGSSCCTANISPAQTVTQTQKTNSAAQIRNGVEKFVITQSAKDTPPKERAPSKPSRLINSSTSQAAAASGAILTTITAIEKSNNNNKTISVAQEPSSVTKSEEKQRLEFPTLETQSEIPQTIEQPQPQPALPSTSSVQEEQPHSLQPPDYPPPPPPPPPPPFPIASNRYPTPEIRSPTTAHRYTSLSTTSTDLNTDALEKNTIKSVASIQISTADDQLSLAESSHQHIDSEVSNESKISSGIDFALGSPVRPPPPIDAIKYSFDLLHDQHSYDFNRSEDSDTHTPSEHIRRRIHYVSQPTLCDDFTSLEGKRANFRYQSGVSDLSLDSIEDLRDDDDDDQLMPAFGDLTMDQDMEPTIQTLTSAEKREHLYKILVIGELGTGKTSFIKRYVHQFFSQNYRATIGVDFALKVLHWDPNTIVRLQLWDIAGQERFGNMTRVYYKEAVGAFIVFDVTRSGTFDCVSKWKEDLDSKVQLPDGTPIPCILLANKCDQEKQGIVTTPDKMEDYVKENGFAGWFETSAKENINIDEAARALVNKILLNDKLISAADLADGDKFNLNSSGDQSAHEAKSKCSC</sequence>
<dbReference type="GO" id="GO:0090385">
    <property type="term" value="P:phagosome-lysosome fusion"/>
    <property type="evidence" value="ECO:0007669"/>
    <property type="project" value="TreeGrafter"/>
</dbReference>
<dbReference type="SMART" id="SM00175">
    <property type="entry name" value="RAB"/>
    <property type="match status" value="1"/>
</dbReference>
<dbReference type="AlphaFoldDB" id="A0A1B0FIU8"/>
<feature type="region of interest" description="Disordered" evidence="6">
    <location>
        <begin position="182"/>
        <end position="203"/>
    </location>
</feature>
<dbReference type="InterPro" id="IPR001806">
    <property type="entry name" value="Small_GTPase"/>
</dbReference>
<evidence type="ECO:0000256" key="1">
    <source>
        <dbReference type="ARBA" id="ARBA00006270"/>
    </source>
</evidence>
<dbReference type="GO" id="GO:0005525">
    <property type="term" value="F:GTP binding"/>
    <property type="evidence" value="ECO:0007669"/>
    <property type="project" value="UniProtKB-KW"/>
</dbReference>
<comment type="similarity">
    <text evidence="1">Belongs to the small GTPase superfamily. Rab family.</text>
</comment>
<dbReference type="GO" id="GO:0008333">
    <property type="term" value="P:endosome to lysosome transport"/>
    <property type="evidence" value="ECO:0007669"/>
    <property type="project" value="TreeGrafter"/>
</dbReference>
<protein>
    <recommendedName>
        <fullName evidence="9">Rab32</fullName>
    </recommendedName>
</protein>
<feature type="compositionally biased region" description="Polar residues" evidence="6">
    <location>
        <begin position="483"/>
        <end position="495"/>
    </location>
</feature>
<dbReference type="InterPro" id="IPR027417">
    <property type="entry name" value="P-loop_NTPase"/>
</dbReference>
<dbReference type="InterPro" id="IPR005225">
    <property type="entry name" value="Small_GTP-bd"/>
</dbReference>
<dbReference type="VEuPathDB" id="VectorBase:GMOY003721"/>